<dbReference type="Pfam" id="PF01740">
    <property type="entry name" value="STAS"/>
    <property type="match status" value="1"/>
</dbReference>
<reference evidence="4" key="2">
    <citation type="submission" date="2020-09" db="EMBL/GenBank/DDBJ databases">
        <authorList>
            <person name="Sun Q."/>
            <person name="Ohkuma M."/>
        </authorList>
    </citation>
    <scope>NUCLEOTIDE SEQUENCE</scope>
    <source>
        <strain evidence="4">JCM 4790</strain>
    </source>
</reference>
<comment type="caution">
    <text evidence="4">The sequence shown here is derived from an EMBL/GenBank/DDBJ whole genome shotgun (WGS) entry which is preliminary data.</text>
</comment>
<gene>
    <name evidence="4" type="primary">rsbV</name>
    <name evidence="4" type="ORF">GCM10010358_82240</name>
</gene>
<evidence type="ECO:0000256" key="2">
    <source>
        <dbReference type="RuleBase" id="RU003749"/>
    </source>
</evidence>
<dbReference type="PANTHER" id="PTHR33495:SF2">
    <property type="entry name" value="ANTI-SIGMA FACTOR ANTAGONIST TM_1081-RELATED"/>
    <property type="match status" value="1"/>
</dbReference>
<dbReference type="NCBIfam" id="TIGR00377">
    <property type="entry name" value="ant_ant_sig"/>
    <property type="match status" value="1"/>
</dbReference>
<dbReference type="InterPro" id="IPR002645">
    <property type="entry name" value="STAS_dom"/>
</dbReference>
<dbReference type="CDD" id="cd07043">
    <property type="entry name" value="STAS_anti-anti-sigma_factors"/>
    <property type="match status" value="1"/>
</dbReference>
<dbReference type="AlphaFoldDB" id="A0A918P422"/>
<protein>
    <recommendedName>
        <fullName evidence="2">Anti-sigma factor antagonist</fullName>
    </recommendedName>
</protein>
<dbReference type="Gene3D" id="3.30.750.24">
    <property type="entry name" value="STAS domain"/>
    <property type="match status" value="1"/>
</dbReference>
<dbReference type="Proteomes" id="UP000619244">
    <property type="component" value="Unassembled WGS sequence"/>
</dbReference>
<evidence type="ECO:0000313" key="4">
    <source>
        <dbReference type="EMBL" id="GGY18622.1"/>
    </source>
</evidence>
<reference evidence="4" key="1">
    <citation type="journal article" date="2014" name="Int. J. Syst. Evol. Microbiol.">
        <title>Complete genome sequence of Corynebacterium casei LMG S-19264T (=DSM 44701T), isolated from a smear-ripened cheese.</title>
        <authorList>
            <consortium name="US DOE Joint Genome Institute (JGI-PGF)"/>
            <person name="Walter F."/>
            <person name="Albersmeier A."/>
            <person name="Kalinowski J."/>
            <person name="Ruckert C."/>
        </authorList>
    </citation>
    <scope>NUCLEOTIDE SEQUENCE</scope>
    <source>
        <strain evidence="4">JCM 4790</strain>
    </source>
</reference>
<sequence>MSATPSMEEPDRLFVIPAVTGTITVFSLQGDLDLHTAGLLRRAFLTAPAGRLTCVVVDLERVAFVDSSGLSALIDLHRTAKAVSGWLRLAGIPAVLQPVFRITGLDGYFDCYPTVDRALTA</sequence>
<comment type="similarity">
    <text evidence="1 2">Belongs to the anti-sigma-factor antagonist family.</text>
</comment>
<name>A0A918P422_9ACTN</name>
<evidence type="ECO:0000313" key="5">
    <source>
        <dbReference type="Proteomes" id="UP000619244"/>
    </source>
</evidence>
<evidence type="ECO:0000259" key="3">
    <source>
        <dbReference type="PROSITE" id="PS50801"/>
    </source>
</evidence>
<dbReference type="SUPFAM" id="SSF52091">
    <property type="entry name" value="SpoIIaa-like"/>
    <property type="match status" value="1"/>
</dbReference>
<evidence type="ECO:0000256" key="1">
    <source>
        <dbReference type="ARBA" id="ARBA00009013"/>
    </source>
</evidence>
<dbReference type="RefSeq" id="WP_190195347.1">
    <property type="nucleotide sequence ID" value="NZ_BMVU01000130.1"/>
</dbReference>
<dbReference type="PANTHER" id="PTHR33495">
    <property type="entry name" value="ANTI-SIGMA FACTOR ANTAGONIST TM_1081-RELATED-RELATED"/>
    <property type="match status" value="1"/>
</dbReference>
<dbReference type="GO" id="GO:0043856">
    <property type="term" value="F:anti-sigma factor antagonist activity"/>
    <property type="evidence" value="ECO:0007669"/>
    <property type="project" value="InterPro"/>
</dbReference>
<dbReference type="InterPro" id="IPR036513">
    <property type="entry name" value="STAS_dom_sf"/>
</dbReference>
<accession>A0A918P422</accession>
<feature type="domain" description="STAS" evidence="3">
    <location>
        <begin position="23"/>
        <end position="121"/>
    </location>
</feature>
<keyword evidence="5" id="KW-1185">Reference proteome</keyword>
<dbReference type="EMBL" id="BMVU01000130">
    <property type="protein sequence ID" value="GGY18622.1"/>
    <property type="molecule type" value="Genomic_DNA"/>
</dbReference>
<organism evidence="4 5">
    <name type="scientific">Streptomyces minutiscleroticus</name>
    <dbReference type="NCBI Taxonomy" id="68238"/>
    <lineage>
        <taxon>Bacteria</taxon>
        <taxon>Bacillati</taxon>
        <taxon>Actinomycetota</taxon>
        <taxon>Actinomycetes</taxon>
        <taxon>Kitasatosporales</taxon>
        <taxon>Streptomycetaceae</taxon>
        <taxon>Streptomyces</taxon>
    </lineage>
</organism>
<proteinExistence type="inferred from homology"/>
<dbReference type="InterPro" id="IPR003658">
    <property type="entry name" value="Anti-sigma_ant"/>
</dbReference>
<dbReference type="PROSITE" id="PS50801">
    <property type="entry name" value="STAS"/>
    <property type="match status" value="1"/>
</dbReference>